<protein>
    <recommendedName>
        <fullName evidence="3">Phage tail protein</fullName>
    </recommendedName>
</protein>
<evidence type="ECO:0008006" key="3">
    <source>
        <dbReference type="Google" id="ProtNLM"/>
    </source>
</evidence>
<keyword evidence="2" id="KW-1185">Reference proteome</keyword>
<evidence type="ECO:0000313" key="2">
    <source>
        <dbReference type="Proteomes" id="UP001589890"/>
    </source>
</evidence>
<comment type="caution">
    <text evidence="1">The sequence shown here is derived from an EMBL/GenBank/DDBJ whole genome shotgun (WGS) entry which is preliminary data.</text>
</comment>
<evidence type="ECO:0000313" key="1">
    <source>
        <dbReference type="EMBL" id="MFC0628543.1"/>
    </source>
</evidence>
<proteinExistence type="predicted"/>
<organism evidence="1 2">
    <name type="scientific">Kribbella deserti</name>
    <dbReference type="NCBI Taxonomy" id="1926257"/>
    <lineage>
        <taxon>Bacteria</taxon>
        <taxon>Bacillati</taxon>
        <taxon>Actinomycetota</taxon>
        <taxon>Actinomycetes</taxon>
        <taxon>Propionibacteriales</taxon>
        <taxon>Kribbellaceae</taxon>
        <taxon>Kribbella</taxon>
    </lineage>
</organism>
<dbReference type="EMBL" id="JBHLTC010000039">
    <property type="protein sequence ID" value="MFC0628543.1"/>
    <property type="molecule type" value="Genomic_DNA"/>
</dbReference>
<gene>
    <name evidence="1" type="ORF">ACFFGN_31025</name>
</gene>
<dbReference type="RefSeq" id="WP_380055002.1">
    <property type="nucleotide sequence ID" value="NZ_JBHLTC010000039.1"/>
</dbReference>
<accession>A0ABV6QV81</accession>
<sequence length="134" mass="13963">MAFVHGKNTVITLDGDDLSAYVNTSELGRTADSHDVTTYGKNSHVYVGGLLDGKATMGGVYDNTAAVSPRAVIEPLIGSTVPLVREPEGTGAGKPRDTVSVVVVGYVETAPVADMVTWSCEMQCSDDIASSVQV</sequence>
<dbReference type="Proteomes" id="UP001589890">
    <property type="component" value="Unassembled WGS sequence"/>
</dbReference>
<reference evidence="1 2" key="1">
    <citation type="submission" date="2024-09" db="EMBL/GenBank/DDBJ databases">
        <authorList>
            <person name="Sun Q."/>
            <person name="Mori K."/>
        </authorList>
    </citation>
    <scope>NUCLEOTIDE SEQUENCE [LARGE SCALE GENOMIC DNA]</scope>
    <source>
        <strain evidence="1 2">CGMCC 1.15906</strain>
    </source>
</reference>
<name>A0ABV6QV81_9ACTN</name>